<keyword evidence="1" id="KW-0472">Membrane</keyword>
<proteinExistence type="predicted"/>
<organism evidence="2">
    <name type="scientific">Octopus bimaculoides</name>
    <name type="common">California two-spotted octopus</name>
    <dbReference type="NCBI Taxonomy" id="37653"/>
    <lineage>
        <taxon>Eukaryota</taxon>
        <taxon>Metazoa</taxon>
        <taxon>Spiralia</taxon>
        <taxon>Lophotrochozoa</taxon>
        <taxon>Mollusca</taxon>
        <taxon>Cephalopoda</taxon>
        <taxon>Coleoidea</taxon>
        <taxon>Octopodiformes</taxon>
        <taxon>Octopoda</taxon>
        <taxon>Incirrata</taxon>
        <taxon>Octopodidae</taxon>
        <taxon>Octopus</taxon>
    </lineage>
</organism>
<reference evidence="2" key="1">
    <citation type="submission" date="2015-07" db="EMBL/GenBank/DDBJ databases">
        <title>MeaNS - Measles Nucleotide Surveillance Program.</title>
        <authorList>
            <person name="Tran T."/>
            <person name="Druce J."/>
        </authorList>
    </citation>
    <scope>NUCLEOTIDE SEQUENCE</scope>
    <source>
        <strain evidence="2">UCB-OBI-ISO-001</strain>
        <tissue evidence="2">Gonad</tissue>
    </source>
</reference>
<evidence type="ECO:0000313" key="2">
    <source>
        <dbReference type="EMBL" id="KOF80804.1"/>
    </source>
</evidence>
<dbReference type="AlphaFoldDB" id="A0A0L8GVF1"/>
<evidence type="ECO:0000256" key="1">
    <source>
        <dbReference type="SAM" id="Phobius"/>
    </source>
</evidence>
<feature type="transmembrane region" description="Helical" evidence="1">
    <location>
        <begin position="35"/>
        <end position="52"/>
    </location>
</feature>
<dbReference type="EMBL" id="KQ420268">
    <property type="protein sequence ID" value="KOF80804.1"/>
    <property type="molecule type" value="Genomic_DNA"/>
</dbReference>
<protein>
    <submittedName>
        <fullName evidence="2">Uncharacterized protein</fullName>
    </submittedName>
</protein>
<keyword evidence="1" id="KW-0812">Transmembrane</keyword>
<keyword evidence="1" id="KW-1133">Transmembrane helix</keyword>
<accession>A0A0L8GVF1</accession>
<gene>
    <name evidence="2" type="ORF">OCBIM_22027387mg</name>
</gene>
<sequence>MYVLLLSYTCYLVCNPSVNDISYKSPSLCMFYTSSIYKAFLCIYICVSVIFIV</sequence>
<name>A0A0L8GVF1_OCTBM</name>